<dbReference type="PATRIC" id="fig|272123.3.peg.4109"/>
<reference evidence="3" key="1">
    <citation type="journal article" date="2013" name="Proc. Natl. Acad. Sci. U.S.A.">
        <title>Improving the coverage of the cyanobacterial phylum using diversity-driven genome sequencing.</title>
        <authorList>
            <person name="Shih P.M."/>
            <person name="Wu D."/>
            <person name="Latifi A."/>
            <person name="Axen S.D."/>
            <person name="Fewer D.P."/>
            <person name="Talla E."/>
            <person name="Calteau A."/>
            <person name="Cai F."/>
            <person name="Tandeau de Marsac N."/>
            <person name="Rippka R."/>
            <person name="Herdman M."/>
            <person name="Sivonen K."/>
            <person name="Coursin T."/>
            <person name="Laurent T."/>
            <person name="Goodwin L."/>
            <person name="Nolan M."/>
            <person name="Davenport K.W."/>
            <person name="Han C.S."/>
            <person name="Rubin E.M."/>
            <person name="Eisen J.A."/>
            <person name="Woyke T."/>
            <person name="Gugger M."/>
            <person name="Kerfeld C.A."/>
        </authorList>
    </citation>
    <scope>NUCLEOTIDE SEQUENCE [LARGE SCALE GENOMIC DNA]</scope>
    <source>
        <strain evidence="3">ATCC 27899 / PCC 7122</strain>
    </source>
</reference>
<organism evidence="2 3">
    <name type="scientific">Anabaena cylindrica (strain ATCC 27899 / PCC 7122)</name>
    <dbReference type="NCBI Taxonomy" id="272123"/>
    <lineage>
        <taxon>Bacteria</taxon>
        <taxon>Bacillati</taxon>
        <taxon>Cyanobacteriota</taxon>
        <taxon>Cyanophyceae</taxon>
        <taxon>Nostocales</taxon>
        <taxon>Nostocaceae</taxon>
        <taxon>Anabaena</taxon>
    </lineage>
</organism>
<dbReference type="SUPFAM" id="SSF53448">
    <property type="entry name" value="Nucleotide-diphospho-sugar transferases"/>
    <property type="match status" value="1"/>
</dbReference>
<dbReference type="HOGENOM" id="CLU_025996_0_0_3"/>
<dbReference type="Pfam" id="PF00535">
    <property type="entry name" value="Glycos_transf_2"/>
    <property type="match status" value="1"/>
</dbReference>
<protein>
    <submittedName>
        <fullName evidence="2">Glycosyl transferase family 2</fullName>
    </submittedName>
</protein>
<evidence type="ECO:0000313" key="2">
    <source>
        <dbReference type="EMBL" id="AFZ59162.1"/>
    </source>
</evidence>
<dbReference type="AlphaFoldDB" id="K9ZKT4"/>
<keyword evidence="3" id="KW-1185">Reference proteome</keyword>
<proteinExistence type="predicted"/>
<dbReference type="STRING" id="272123.Anacy_3781"/>
<dbReference type="RefSeq" id="WP_015215783.1">
    <property type="nucleotide sequence ID" value="NC_019771.1"/>
</dbReference>
<dbReference type="eggNOG" id="COG1216">
    <property type="taxonomic scope" value="Bacteria"/>
</dbReference>
<evidence type="ECO:0000313" key="3">
    <source>
        <dbReference type="Proteomes" id="UP000010474"/>
    </source>
</evidence>
<dbReference type="OrthoDB" id="9812327at2"/>
<feature type="domain" description="Glycosyltransferase 2-like" evidence="1">
    <location>
        <begin position="6"/>
        <end position="130"/>
    </location>
</feature>
<sequence length="317" mass="36764">MDAKVSILIPCYNAEQWIGEAIESSLNQSYLSKEIIVVDDGSIDRSLKIIKSFGNSIIWKTSPNRGGNVARNYLLKLSTGEWLQYLDADDYLLPDKVEKQVKYLAQVPQTDILYSPSIFEYHQHSTSWQKIREIPEPHDPWILLARWYLPQTGSPLWRRQAIVDVGGWKVDQPCCQEHELYLRLLIAGKKFEYFSEAGSVYRQWSESTVCKRDKSETHRQLLAIEDKIEQHLKATNQLTQLRHNAINQTRFETARMIWLSDKNWANEVIAKIINTNKGFIPSGLAAPKSYRLIYRLLGFSTAEQVAKFKRLLNYKLT</sequence>
<dbReference type="InterPro" id="IPR001173">
    <property type="entry name" value="Glyco_trans_2-like"/>
</dbReference>
<dbReference type="PANTHER" id="PTHR22916:SF3">
    <property type="entry name" value="UDP-GLCNAC:BETAGAL BETA-1,3-N-ACETYLGLUCOSAMINYLTRANSFERASE-LIKE PROTEIN 1"/>
    <property type="match status" value="1"/>
</dbReference>
<dbReference type="GO" id="GO:0016758">
    <property type="term" value="F:hexosyltransferase activity"/>
    <property type="evidence" value="ECO:0007669"/>
    <property type="project" value="UniProtKB-ARBA"/>
</dbReference>
<dbReference type="PANTHER" id="PTHR22916">
    <property type="entry name" value="GLYCOSYLTRANSFERASE"/>
    <property type="match status" value="1"/>
</dbReference>
<keyword evidence="2" id="KW-0808">Transferase</keyword>
<accession>K9ZKT4</accession>
<dbReference type="EMBL" id="CP003659">
    <property type="protein sequence ID" value="AFZ59162.1"/>
    <property type="molecule type" value="Genomic_DNA"/>
</dbReference>
<dbReference type="Gene3D" id="3.90.550.10">
    <property type="entry name" value="Spore Coat Polysaccharide Biosynthesis Protein SpsA, Chain A"/>
    <property type="match status" value="1"/>
</dbReference>
<gene>
    <name evidence="2" type="ordered locus">Anacy_3781</name>
</gene>
<name>K9ZKT4_ANACC</name>
<dbReference type="Proteomes" id="UP000010474">
    <property type="component" value="Chromosome"/>
</dbReference>
<dbReference type="KEGG" id="acy:Anacy_3781"/>
<evidence type="ECO:0000259" key="1">
    <source>
        <dbReference type="Pfam" id="PF00535"/>
    </source>
</evidence>
<dbReference type="InterPro" id="IPR029044">
    <property type="entry name" value="Nucleotide-diphossugar_trans"/>
</dbReference>